<dbReference type="GO" id="GO:0070187">
    <property type="term" value="C:shelterin complex"/>
    <property type="evidence" value="ECO:0007669"/>
    <property type="project" value="InterPro"/>
</dbReference>
<keyword evidence="8" id="KW-0808">Transferase</keyword>
<keyword evidence="9" id="KW-1185">Reference proteome</keyword>
<comment type="caution">
    <text evidence="8">The sequence shown here is derived from an EMBL/GenBank/DDBJ whole genome shotgun (WGS) entry which is preliminary data.</text>
</comment>
<evidence type="ECO:0000313" key="9">
    <source>
        <dbReference type="Proteomes" id="UP001205998"/>
    </source>
</evidence>
<evidence type="ECO:0000313" key="8">
    <source>
        <dbReference type="EMBL" id="KAI5613874.1"/>
    </source>
</evidence>
<keyword evidence="5" id="KW-0539">Nucleus</keyword>
<dbReference type="Gene3D" id="3.30.200.20">
    <property type="entry name" value="Phosphorylase Kinase, domain 1"/>
    <property type="match status" value="1"/>
</dbReference>
<reference evidence="8" key="1">
    <citation type="submission" date="2018-07" db="EMBL/GenBank/DDBJ databases">
        <title>Comparative genomics of catfishes provides insights into carnivory and benthic adaptation.</title>
        <authorList>
            <person name="Zhang Y."/>
            <person name="Wang D."/>
            <person name="Peng Z."/>
            <person name="Zheng S."/>
            <person name="Shao F."/>
            <person name="Tao W."/>
        </authorList>
    </citation>
    <scope>NUCLEOTIDE SEQUENCE</scope>
    <source>
        <strain evidence="8">Chongqing</strain>
    </source>
</reference>
<dbReference type="SMART" id="SM00220">
    <property type="entry name" value="S_TKc"/>
    <property type="match status" value="1"/>
</dbReference>
<keyword evidence="4" id="KW-0779">Telomere</keyword>
<dbReference type="Pfam" id="PF00069">
    <property type="entry name" value="Pkinase"/>
    <property type="match status" value="1"/>
</dbReference>
<dbReference type="Proteomes" id="UP001205998">
    <property type="component" value="Unassembled WGS sequence"/>
</dbReference>
<dbReference type="PANTHER" id="PTHR14487">
    <property type="entry name" value="ADRENOCORTICAL DYSPLASIA PROTEIN ACD"/>
    <property type="match status" value="1"/>
</dbReference>
<feature type="region of interest" description="Disordered" evidence="6">
    <location>
        <begin position="62"/>
        <end position="166"/>
    </location>
</feature>
<dbReference type="GO" id="GO:0005697">
    <property type="term" value="C:telomerase holoenzyme complex"/>
    <property type="evidence" value="ECO:0007669"/>
    <property type="project" value="InterPro"/>
</dbReference>
<name>A0AAD5FFN4_SILAS</name>
<evidence type="ECO:0000256" key="1">
    <source>
        <dbReference type="ARBA" id="ARBA00004123"/>
    </source>
</evidence>
<feature type="compositionally biased region" description="Low complexity" evidence="6">
    <location>
        <begin position="65"/>
        <end position="74"/>
    </location>
</feature>
<evidence type="ECO:0000256" key="6">
    <source>
        <dbReference type="SAM" id="MobiDB-lite"/>
    </source>
</evidence>
<protein>
    <submittedName>
        <fullName evidence="8">Inactive serine/threonine-protein kinase VRK3</fullName>
    </submittedName>
</protein>
<dbReference type="Pfam" id="PF10341">
    <property type="entry name" value="TPP1"/>
    <property type="match status" value="1"/>
</dbReference>
<dbReference type="PROSITE" id="PS50011">
    <property type="entry name" value="PROTEIN_KINASE_DOM"/>
    <property type="match status" value="1"/>
</dbReference>
<keyword evidence="3" id="KW-0158">Chromosome</keyword>
<keyword evidence="8" id="KW-0418">Kinase</keyword>
<comment type="subcellular location">
    <subcellularLocation>
        <location evidence="2">Chromosome</location>
        <location evidence="2">Telomere</location>
    </subcellularLocation>
    <subcellularLocation>
        <location evidence="1">Nucleus</location>
    </subcellularLocation>
</comment>
<gene>
    <name evidence="8" type="ORF">C0J50_9184</name>
</gene>
<dbReference type="InterPro" id="IPR000719">
    <property type="entry name" value="Prot_kinase_dom"/>
</dbReference>
<dbReference type="GO" id="GO:0032211">
    <property type="term" value="P:negative regulation of telomere maintenance via telomerase"/>
    <property type="evidence" value="ECO:0007669"/>
    <property type="project" value="TreeGrafter"/>
</dbReference>
<proteinExistence type="predicted"/>
<feature type="domain" description="Protein kinase" evidence="7">
    <location>
        <begin position="153"/>
        <end position="467"/>
    </location>
</feature>
<dbReference type="AlphaFoldDB" id="A0AAD5FFN4"/>
<dbReference type="Pfam" id="PF13248">
    <property type="entry name" value="Zn_ribbon_3"/>
    <property type="match status" value="1"/>
</dbReference>
<evidence type="ECO:0000256" key="2">
    <source>
        <dbReference type="ARBA" id="ARBA00004574"/>
    </source>
</evidence>
<dbReference type="SUPFAM" id="SSF56112">
    <property type="entry name" value="Protein kinase-like (PK-like)"/>
    <property type="match status" value="1"/>
</dbReference>
<dbReference type="Gene3D" id="1.10.510.10">
    <property type="entry name" value="Transferase(Phosphotransferase) domain 1"/>
    <property type="match status" value="1"/>
</dbReference>
<dbReference type="GO" id="GO:0070198">
    <property type="term" value="P:protein localization to chromosome, telomeric region"/>
    <property type="evidence" value="ECO:0007669"/>
    <property type="project" value="TreeGrafter"/>
</dbReference>
<evidence type="ECO:0000256" key="5">
    <source>
        <dbReference type="ARBA" id="ARBA00023242"/>
    </source>
</evidence>
<dbReference type="InterPro" id="IPR028631">
    <property type="entry name" value="ACD"/>
</dbReference>
<dbReference type="Gene3D" id="2.40.50.960">
    <property type="match status" value="1"/>
</dbReference>
<dbReference type="GO" id="GO:0005524">
    <property type="term" value="F:ATP binding"/>
    <property type="evidence" value="ECO:0007669"/>
    <property type="project" value="InterPro"/>
</dbReference>
<evidence type="ECO:0000259" key="7">
    <source>
        <dbReference type="PROSITE" id="PS50011"/>
    </source>
</evidence>
<dbReference type="GO" id="GO:0042162">
    <property type="term" value="F:telomeric DNA binding"/>
    <property type="evidence" value="ECO:0007669"/>
    <property type="project" value="InterPro"/>
</dbReference>
<evidence type="ECO:0000256" key="4">
    <source>
        <dbReference type="ARBA" id="ARBA00022895"/>
    </source>
</evidence>
<dbReference type="GO" id="GO:0007004">
    <property type="term" value="P:telomere maintenance via telomerase"/>
    <property type="evidence" value="ECO:0007669"/>
    <property type="project" value="InterPro"/>
</dbReference>
<dbReference type="GO" id="GO:0004672">
    <property type="term" value="F:protein kinase activity"/>
    <property type="evidence" value="ECO:0007669"/>
    <property type="project" value="InterPro"/>
</dbReference>
<dbReference type="GO" id="GO:0016233">
    <property type="term" value="P:telomere capping"/>
    <property type="evidence" value="ECO:0007669"/>
    <property type="project" value="InterPro"/>
</dbReference>
<dbReference type="EMBL" id="MU561260">
    <property type="protein sequence ID" value="KAI5613874.1"/>
    <property type="molecule type" value="Genomic_DNA"/>
</dbReference>
<accession>A0AAD5FFN4</accession>
<dbReference type="InterPro" id="IPR011009">
    <property type="entry name" value="Kinase-like_dom_sf"/>
</dbReference>
<organism evidence="8 9">
    <name type="scientific">Silurus asotus</name>
    <name type="common">Amur catfish</name>
    <name type="synonym">Parasilurus asotus</name>
    <dbReference type="NCBI Taxonomy" id="30991"/>
    <lineage>
        <taxon>Eukaryota</taxon>
        <taxon>Metazoa</taxon>
        <taxon>Chordata</taxon>
        <taxon>Craniata</taxon>
        <taxon>Vertebrata</taxon>
        <taxon>Euteleostomi</taxon>
        <taxon>Actinopterygii</taxon>
        <taxon>Neopterygii</taxon>
        <taxon>Teleostei</taxon>
        <taxon>Ostariophysi</taxon>
        <taxon>Siluriformes</taxon>
        <taxon>Siluridae</taxon>
        <taxon>Silurus</taxon>
    </lineage>
</organism>
<dbReference type="InterPro" id="IPR019437">
    <property type="entry name" value="TPP1/Est3"/>
</dbReference>
<dbReference type="PANTHER" id="PTHR14487:SF3">
    <property type="entry name" value="ADRENOCORTICAL DYSPLASIA PROTEIN HOMOLOG"/>
    <property type="match status" value="1"/>
</dbReference>
<evidence type="ECO:0000256" key="3">
    <source>
        <dbReference type="ARBA" id="ARBA00022454"/>
    </source>
</evidence>
<feature type="region of interest" description="Disordered" evidence="6">
    <location>
        <begin position="745"/>
        <end position="777"/>
    </location>
</feature>
<dbReference type="InterPro" id="IPR059113">
    <property type="entry name" value="Znf_ribbon"/>
</dbReference>
<sequence>MAFQYCPQCGSKLQPGFKFCPSCGEKIPNLVDFPETELSGISNAVRKLSTQVELKTQDITLTDFSSDPSSSSSPAQISFPIRSKRRSAVSKTYSPSTPPKPAANKAEKSECSHTQLINSPRIIEQNLVPSPRKRKAALDSEVEEEQKKILSPPPKTPPSGKGKRSKRLCAVEPLPEGMEFCDQSGKKWTLKKLLSQSDMELTYEVRSSSNDSKHIVRLGAKDGQLYKEQNFLQRAAKPAAVEKWMKKLGLDFLGIATSVGFGVHEAYRFLIFPDMGCTLQSVLHTQSPSEREVLQLALRLIDALEFIHENEYVHADIHAGNIYISTRGHTRVFLSGFCHAFRFCPGGKHVEYREGSQMPHQGNINFISVDSHKGAAPSRRSDLQSLGFCLLFWLTGDLPWSLNTQSGSTVSAMKERYMADIPALMKYCFKKKKVSGALQSYLSQVMSLHYTEKPNYSVLKQELDEALQKLGDVFGAIMRRYRTESKPEPWIEQLIENYGEEQRKISVRAHVVGVSDLTESQRTDESDACMLFLSDGTVFIPAVLSAGAWERMQELEERDTFSGLDNTTVSVRNFQLQFHMDPELTTCQFYLIVHHIVTVGRVTLHHRPPSCTTLLSVKQQILRTWRSLVKESSESTISSQSGLPLSCLLGAWYNDLITDLLNDAIQKITAPTEGHLGMATHTRWHRDRLRCRGEESFSTPVSHLLIPQEQKEMLTADPGVSNKTWSGPVPPHVGETLKRPVMLQDEGGDLPAMASDRLEHGHQLTLNNTRPGKRQEQ</sequence>